<evidence type="ECO:0000256" key="3">
    <source>
        <dbReference type="ARBA" id="ARBA00006219"/>
    </source>
</evidence>
<dbReference type="InterPro" id="IPR032091">
    <property type="entry name" value="Malt_amylase-like_C"/>
</dbReference>
<dbReference type="GO" id="GO:0047471">
    <property type="term" value="F:maltose alpha-D-glucosyltransferase activity"/>
    <property type="evidence" value="ECO:0007669"/>
    <property type="project" value="UniProtKB-EC"/>
</dbReference>
<sequence>MTREPRDDLSVGLPDDDSDIGSDNGSAVGTTTHGSTAGGNAKPRTARRGKPSPLSDDPLWYKDAIIYQVHVKSFFDANNDGVGDFPGLLAKLDYIAELGVNVVWLLPFYPSPRRDDGYDIADYRGVHPDYGQLADVRHFIQEAHARGIRVITELVINHTSDQHPWFQRARRAKPGSNYRNYYVWSDTDKKYEETRIIFIDTEPSNWTYDPVAGAYYWHRFYSHQPDLNFDNPAVLREVLQVMRFWLDMGIDGLRLDAVPYLVEREGTNNENLPETHAVLKKIRATIDAEYPNRMLLAEANQWPEDVQEYFGNEDECHMAFHFPLMPRIYMAIASEDRFPIIDIMKQTPDLLPTCQWAIFLRNHDELTLEMVTDSERDYLWNTYASDRRARLNLGIRRRLAPLMERDRRRIELINSLLLSMPGTPVIYYGDELGMGDNIHLGDRDGVRTPMQWSSDRNGGFSRADPEQLVLPPVMGALYGFDAVNVEAQSRDPHSLLNWTRRMLATRRAKHSFGRGSIRFLRPDNRKILAYVREMPGEAPILCVANLSRAPQAVELDLSEFAGAVPIEMTADSVFPAIGQLTYLLTFPPYGFLWFLLCEGGARPTWSQPASEPLPEFVTIVIREGQAGPTPENVRLLESEVLPSWLSRRRWFASKDQKLNAVRLAALTTIPNGGFAFTEIEADVGDHTERYVVPIAISWGADTTTPLFMQLALARVRRNRTIGHLTDAFSLPLFAHGVLRKLRERAVVPTVQKSEICFVPTDRFDELTLEERPEIRWLAAEQSNSSLVIADVAVLKLVRRLLDGVHPEAEMSRYLTQLGYANTAPLYGEVVRVDPAGVPHTLAILQGFIDNQGDAWNWALDYLRRAIDELAHVGDSHDQAPDRTHDEEDATAGYSALAGVIGKRLGELHVALASPCDDPAFAPEPADAAQIRAWIDGTQSMLASALDVLARQLNHLNDDTLDLARALLDRRAALSDAVGRLVSADAGALRTRIHGDFHLGQVLVAQGDAFLIDFEGEPARTLAERRMKSSPLRDVAGLLRSLSYASAAAQSTTESAPQQTAERKRALFERFRASAAERFLDEYRIAVAAAAQPLVAATSEQALLDLFLIEKAAYEIRYEAANRPTWIGLPVRGLAALASRLLGEPLHAPDAAPSVSEGDHD</sequence>
<evidence type="ECO:0000256" key="2">
    <source>
        <dbReference type="ARBA" id="ARBA00005496"/>
    </source>
</evidence>
<proteinExistence type="inferred from homology"/>
<dbReference type="SMART" id="SM00642">
    <property type="entry name" value="Aamy"/>
    <property type="match status" value="1"/>
</dbReference>
<accession>A0A1I3LPX2</accession>
<feature type="domain" description="Glycosyl hydrolase family 13 catalytic" evidence="17">
    <location>
        <begin position="68"/>
        <end position="462"/>
    </location>
</feature>
<evidence type="ECO:0000259" key="17">
    <source>
        <dbReference type="SMART" id="SM00642"/>
    </source>
</evidence>
<evidence type="ECO:0000256" key="5">
    <source>
        <dbReference type="ARBA" id="ARBA00012619"/>
    </source>
</evidence>
<keyword evidence="7" id="KW-0808">Transferase</keyword>
<dbReference type="GO" id="GO:0005524">
    <property type="term" value="F:ATP binding"/>
    <property type="evidence" value="ECO:0007669"/>
    <property type="project" value="UniProtKB-KW"/>
</dbReference>
<dbReference type="PANTHER" id="PTHR10357:SF219">
    <property type="entry name" value="MALTOSE ALPHA-D-GLUCOSYLTRANSFERASE"/>
    <property type="match status" value="1"/>
</dbReference>
<dbReference type="SUPFAM" id="SSF51011">
    <property type="entry name" value="Glycosyl hydrolase domain"/>
    <property type="match status" value="1"/>
</dbReference>
<evidence type="ECO:0000256" key="8">
    <source>
        <dbReference type="ARBA" id="ARBA00022723"/>
    </source>
</evidence>
<evidence type="ECO:0000256" key="4">
    <source>
        <dbReference type="ARBA" id="ARBA00011962"/>
    </source>
</evidence>
<dbReference type="AlphaFoldDB" id="A0A1I3LPX2"/>
<dbReference type="Gene3D" id="3.90.1200.10">
    <property type="match status" value="1"/>
</dbReference>
<dbReference type="InterPro" id="IPR006047">
    <property type="entry name" value="GH13_cat_dom"/>
</dbReference>
<dbReference type="STRING" id="420953.SAMN05192543_104525"/>
<keyword evidence="19" id="KW-1185">Reference proteome</keyword>
<dbReference type="InterPro" id="IPR013780">
    <property type="entry name" value="Glyco_hydro_b"/>
</dbReference>
<evidence type="ECO:0000256" key="14">
    <source>
        <dbReference type="ARBA" id="ARBA00031378"/>
    </source>
</evidence>
<evidence type="ECO:0000256" key="11">
    <source>
        <dbReference type="ARBA" id="ARBA00022840"/>
    </source>
</evidence>
<comment type="catalytic activity">
    <reaction evidence="15">
        <text>D-maltose + ATP = alpha-maltose 1-phosphate + ADP + H(+)</text>
        <dbReference type="Rhea" id="RHEA:31915"/>
        <dbReference type="ChEBI" id="CHEBI:15378"/>
        <dbReference type="ChEBI" id="CHEBI:17306"/>
        <dbReference type="ChEBI" id="CHEBI:30616"/>
        <dbReference type="ChEBI" id="CHEBI:63576"/>
        <dbReference type="ChEBI" id="CHEBI:456216"/>
        <dbReference type="EC" id="2.7.1.175"/>
    </reaction>
</comment>
<dbReference type="EC" id="2.7.1.175" evidence="4"/>
<feature type="region of interest" description="Disordered" evidence="16">
    <location>
        <begin position="1"/>
        <end position="55"/>
    </location>
</feature>
<comment type="similarity">
    <text evidence="2">Belongs to the glycosyl hydrolase 13 family. TreS subfamily.</text>
</comment>
<dbReference type="SUPFAM" id="SSF51445">
    <property type="entry name" value="(Trans)glycosidases"/>
    <property type="match status" value="1"/>
</dbReference>
<keyword evidence="12" id="KW-0413">Isomerase</keyword>
<dbReference type="GO" id="GO:0046872">
    <property type="term" value="F:metal ion binding"/>
    <property type="evidence" value="ECO:0007669"/>
    <property type="project" value="UniProtKB-KW"/>
</dbReference>
<dbReference type="FunFam" id="3.20.20.80:FF:000055">
    <property type="entry name" value="Trehalose synthase"/>
    <property type="match status" value="1"/>
</dbReference>
<dbReference type="InterPro" id="IPR012811">
    <property type="entry name" value="TreS_maltokin_C_dom"/>
</dbReference>
<evidence type="ECO:0000313" key="18">
    <source>
        <dbReference type="EMBL" id="SFI86819.1"/>
    </source>
</evidence>
<dbReference type="OrthoDB" id="9805159at2"/>
<keyword evidence="10" id="KW-0106">Calcium</keyword>
<evidence type="ECO:0000256" key="6">
    <source>
        <dbReference type="ARBA" id="ARBA00013882"/>
    </source>
</evidence>
<dbReference type="InterPro" id="IPR045857">
    <property type="entry name" value="O16G_dom_2"/>
</dbReference>
<dbReference type="InterPro" id="IPR040999">
    <property type="entry name" value="Mak_N_cap"/>
</dbReference>
<reference evidence="18 19" key="1">
    <citation type="submission" date="2016-10" db="EMBL/GenBank/DDBJ databases">
        <authorList>
            <person name="de Groot N.N."/>
        </authorList>
    </citation>
    <scope>NUCLEOTIDE SEQUENCE [LARGE SCALE GENOMIC DNA]</scope>
    <source>
        <strain evidence="18 19">LMG 23650</strain>
    </source>
</reference>
<dbReference type="GO" id="GO:0005975">
    <property type="term" value="P:carbohydrate metabolic process"/>
    <property type="evidence" value="ECO:0007669"/>
    <property type="project" value="InterPro"/>
</dbReference>
<evidence type="ECO:0000256" key="7">
    <source>
        <dbReference type="ARBA" id="ARBA00022679"/>
    </source>
</evidence>
<dbReference type="NCBIfam" id="TIGR02456">
    <property type="entry name" value="treS_nterm"/>
    <property type="match status" value="1"/>
</dbReference>
<dbReference type="Gene3D" id="3.20.20.80">
    <property type="entry name" value="Glycosidases"/>
    <property type="match status" value="1"/>
</dbReference>
<dbReference type="EMBL" id="FOQU01000004">
    <property type="protein sequence ID" value="SFI86819.1"/>
    <property type="molecule type" value="Genomic_DNA"/>
</dbReference>
<organism evidence="18 19">
    <name type="scientific">Paraburkholderia megapolitana</name>
    <dbReference type="NCBI Taxonomy" id="420953"/>
    <lineage>
        <taxon>Bacteria</taxon>
        <taxon>Pseudomonadati</taxon>
        <taxon>Pseudomonadota</taxon>
        <taxon>Betaproteobacteria</taxon>
        <taxon>Burkholderiales</taxon>
        <taxon>Burkholderiaceae</taxon>
        <taxon>Paraburkholderia</taxon>
    </lineage>
</organism>
<dbReference type="RefSeq" id="WP_091012592.1">
    <property type="nucleotide sequence ID" value="NZ_CP041743.1"/>
</dbReference>
<dbReference type="Pfam" id="PF00128">
    <property type="entry name" value="Alpha-amylase"/>
    <property type="match status" value="1"/>
</dbReference>
<name>A0A1I3LPX2_9BURK</name>
<dbReference type="SUPFAM" id="SSF56112">
    <property type="entry name" value="Protein kinase-like (PK-like)"/>
    <property type="match status" value="1"/>
</dbReference>
<evidence type="ECO:0000256" key="15">
    <source>
        <dbReference type="ARBA" id="ARBA00049067"/>
    </source>
</evidence>
<dbReference type="Proteomes" id="UP000199548">
    <property type="component" value="Unassembled WGS sequence"/>
</dbReference>
<dbReference type="EC" id="5.4.99.16" evidence="5"/>
<dbReference type="NCBIfam" id="TIGR02457">
    <property type="entry name" value="TreS_Cterm"/>
    <property type="match status" value="1"/>
</dbReference>
<evidence type="ECO:0000256" key="12">
    <source>
        <dbReference type="ARBA" id="ARBA00023235"/>
    </source>
</evidence>
<keyword evidence="11" id="KW-0067">ATP-binding</keyword>
<dbReference type="InterPro" id="IPR012810">
    <property type="entry name" value="TreS/a-amylase_N"/>
</dbReference>
<dbReference type="Pfam" id="PF16657">
    <property type="entry name" value="Malt_amylase_C"/>
    <property type="match status" value="1"/>
</dbReference>
<evidence type="ECO:0000256" key="1">
    <source>
        <dbReference type="ARBA" id="ARBA00001595"/>
    </source>
</evidence>
<dbReference type="InterPro" id="IPR011009">
    <property type="entry name" value="Kinase-like_dom_sf"/>
</dbReference>
<evidence type="ECO:0000313" key="19">
    <source>
        <dbReference type="Proteomes" id="UP000199548"/>
    </source>
</evidence>
<dbReference type="Pfam" id="PF18085">
    <property type="entry name" value="Mak_N_cap"/>
    <property type="match status" value="1"/>
</dbReference>
<dbReference type="Gene3D" id="3.90.400.10">
    <property type="entry name" value="Oligo-1,6-glucosidase, Domain 2"/>
    <property type="match status" value="1"/>
</dbReference>
<comment type="similarity">
    <text evidence="3">Belongs to the aminoglycoside phosphotransferase family.</text>
</comment>
<evidence type="ECO:0000256" key="13">
    <source>
        <dbReference type="ARBA" id="ARBA00031251"/>
    </source>
</evidence>
<dbReference type="GO" id="GO:0016740">
    <property type="term" value="F:transferase activity"/>
    <property type="evidence" value="ECO:0007669"/>
    <property type="project" value="UniProtKB-KW"/>
</dbReference>
<evidence type="ECO:0000256" key="10">
    <source>
        <dbReference type="ARBA" id="ARBA00022837"/>
    </source>
</evidence>
<keyword evidence="9" id="KW-0547">Nucleotide-binding</keyword>
<dbReference type="PANTHER" id="PTHR10357">
    <property type="entry name" value="ALPHA-AMYLASE FAMILY MEMBER"/>
    <property type="match status" value="1"/>
</dbReference>
<dbReference type="Gene3D" id="2.60.40.1180">
    <property type="entry name" value="Golgi alpha-mannosidase II"/>
    <property type="match status" value="1"/>
</dbReference>
<gene>
    <name evidence="18" type="ORF">SAMN05192543_104525</name>
</gene>
<comment type="catalytic activity">
    <reaction evidence="1">
        <text>D-maltose = alpha,alpha-trehalose</text>
        <dbReference type="Rhea" id="RHEA:15145"/>
        <dbReference type="ChEBI" id="CHEBI:16551"/>
        <dbReference type="ChEBI" id="CHEBI:17306"/>
        <dbReference type="EC" id="5.4.99.16"/>
    </reaction>
</comment>
<dbReference type="InterPro" id="IPR017853">
    <property type="entry name" value="GH"/>
</dbReference>
<evidence type="ECO:0000256" key="16">
    <source>
        <dbReference type="SAM" id="MobiDB-lite"/>
    </source>
</evidence>
<protein>
    <recommendedName>
        <fullName evidence="6">Maltokinase</fullName>
        <ecNumber evidence="4">2.7.1.175</ecNumber>
        <ecNumber evidence="5">5.4.99.16</ecNumber>
    </recommendedName>
    <alternativeName>
        <fullName evidence="14">Maltose alpha-D-glucosyltransferase</fullName>
    </alternativeName>
    <alternativeName>
        <fullName evidence="13">Maltose-1-phosphate synthase</fullName>
    </alternativeName>
</protein>
<keyword evidence="8" id="KW-0479">Metal-binding</keyword>
<dbReference type="CDD" id="cd11334">
    <property type="entry name" value="AmyAc_TreS"/>
    <property type="match status" value="1"/>
</dbReference>
<evidence type="ECO:0000256" key="9">
    <source>
        <dbReference type="ARBA" id="ARBA00022741"/>
    </source>
</evidence>